<name>A0A1I6YR85_9FLAO</name>
<dbReference type="PANTHER" id="PTHR40094:SF1">
    <property type="entry name" value="UBIQUITIN DOMAIN-CONTAINING PROTEIN"/>
    <property type="match status" value="1"/>
</dbReference>
<organism evidence="5 6">
    <name type="scientific">Lishizhenia tianjinensis</name>
    <dbReference type="NCBI Taxonomy" id="477690"/>
    <lineage>
        <taxon>Bacteria</taxon>
        <taxon>Pseudomonadati</taxon>
        <taxon>Bacteroidota</taxon>
        <taxon>Flavobacteriia</taxon>
        <taxon>Flavobacteriales</taxon>
        <taxon>Crocinitomicaceae</taxon>
        <taxon>Lishizhenia</taxon>
    </lineage>
</organism>
<dbReference type="InterPro" id="IPR041246">
    <property type="entry name" value="Bact_MG10"/>
</dbReference>
<feature type="domain" description="Alpha-2-macroglobulin" evidence="4">
    <location>
        <begin position="1178"/>
        <end position="1267"/>
    </location>
</feature>
<dbReference type="Pfam" id="PF17972">
    <property type="entry name" value="bMG5"/>
    <property type="match status" value="1"/>
</dbReference>
<proteinExistence type="inferred from homology"/>
<feature type="domain" description="Alpha-2-macroglobulin bait region" evidence="3">
    <location>
        <begin position="973"/>
        <end position="1115"/>
    </location>
</feature>
<dbReference type="PROSITE" id="PS51257">
    <property type="entry name" value="PROKAR_LIPOPROTEIN"/>
    <property type="match status" value="1"/>
</dbReference>
<dbReference type="InterPro" id="IPR001599">
    <property type="entry name" value="Macroglobln_a2"/>
</dbReference>
<dbReference type="InterPro" id="IPR021868">
    <property type="entry name" value="Alpha_2_Macroglob_MG3"/>
</dbReference>
<dbReference type="GO" id="GO:0004866">
    <property type="term" value="F:endopeptidase inhibitor activity"/>
    <property type="evidence" value="ECO:0007669"/>
    <property type="project" value="InterPro"/>
</dbReference>
<dbReference type="CDD" id="cd02891">
    <property type="entry name" value="A2M_like"/>
    <property type="match status" value="1"/>
</dbReference>
<evidence type="ECO:0000256" key="1">
    <source>
        <dbReference type="ARBA" id="ARBA00010556"/>
    </source>
</evidence>
<dbReference type="Pfam" id="PF07703">
    <property type="entry name" value="A2M_BRD"/>
    <property type="match status" value="1"/>
</dbReference>
<dbReference type="InterPro" id="IPR041203">
    <property type="entry name" value="Bact_A2M_MG5"/>
</dbReference>
<evidence type="ECO:0000256" key="2">
    <source>
        <dbReference type="ARBA" id="ARBA00022729"/>
    </source>
</evidence>
<dbReference type="STRING" id="477690.SAMN05216474_1111"/>
<dbReference type="InterPro" id="IPR011626">
    <property type="entry name" value="Alpha-macroglobulin_TED"/>
</dbReference>
<dbReference type="EMBL" id="FPAS01000001">
    <property type="protein sequence ID" value="SFT52997.1"/>
    <property type="molecule type" value="Genomic_DNA"/>
</dbReference>
<dbReference type="InterPro" id="IPR008930">
    <property type="entry name" value="Terpenoid_cyclase/PrenylTrfase"/>
</dbReference>
<dbReference type="PANTHER" id="PTHR40094">
    <property type="entry name" value="ALPHA-2-MACROGLOBULIN HOMOLOG"/>
    <property type="match status" value="1"/>
</dbReference>
<keyword evidence="2" id="KW-0732">Signal</keyword>
<dbReference type="InterPro" id="IPR002890">
    <property type="entry name" value="MG2"/>
</dbReference>
<sequence>MKKFITFFLATFILFSCSDKEIDLSKIQVNPGFSDYINAFTSGVISNQDEIKIVFVAPLENAQPGEKIDNDLFDFEPSIEGDAYWIDKQSIAFKPSENLKGGQKYVGTFYLKELMEVEEAYESLDFGFMVMHQNLVVNFTGIHTQSESDYSKQDVKGSVRTGDMASPADVEACFTATQEGKSLNVIWEHNNSSKSHTFTLTGIKRGGKSSKVLLSWTGEPLGVDVEDDLMLEVPPINEFKVLQAKVVNEPGLHFSILCSDPIEKNQNLEGLVYLASSKNLRLSIKGNEILAYPQGKMFEEERIVVNRSIRNSKGMPLNKEFSKLLTFNTEKPALELIGDGVIMPSNNGTIDFPFKAINLKAVNLRILRVFEDNVNQFFQENQHNGSSELARVGRLVYDGSVDLVTSEPIDYGVWNNFKIDLNRYIDSEPGSIYRVMMSFERHQSLYPCGDSTGIIEPLERQEQNYESNEYYMNVDGWFTGGYDYRDKDNPCTDSYYKYYNRQVSRNILSGNFGIIAKEGADNRYEIAISDLRSTDPLKGILVEAYNFQNQLIGSGETNSDGLLSLDLDGKAYLLIAKKGTQRGYLRVDNGSALSTSLYEVGGKHIDKGIKGHIYGERGVWRPGDTVFLTFALEDKLATLPKNHPVVMEVYDPMGKLFTKKVSTNGVKGMYAFPFTTMPDSPTGKWKAKVIVGNSDFYKYLKIETVKPNRIRINYDLEDVLNHNSASSATLQADWLYGAPAANLKAKVELDVFNLQTTFKGYENYQFDDRSKRYALDEPLLAEVKTDANGRARVSFDWEKPEQAPGMLKLRWSTKVFEEGGDFSQDYTSKRYSPYTSYVGLKMEGGSNWRTALNSEDEHAVSIAAVDEDGNALSRNVKVELYKVSYNWWWEGNGENELTNYVSRNSSDLIKTESFYVKNGKSNFTLKFPERGWGKYLLRVIDEKSGHSAMQSFFADYYGWYAEDNGNTEAASMLNLETDKNSYDVGETAKITVPSGGIGRFFVTVEKGDQILATYWQEADDKSTVIEIPTTADMAPNVYVSATLVQPHGQTENALPIRMYGITPVAVSDPETHLYPEIKAPETVQPLSDYTVKVKEKEGKAMAYTLAVVDEGLLSLTRFETPDLWPNFYSKEALSVRTWDMYKYVMSAQTGKMAALLAIGGDEGLVYKEDASANRFKPVVKYIGPFYLEEGEEATHKINMPNYIGAVRVMVVAAHKGAYGSTEQEIQVKQPLMVQATLPRVLGPKEQIKVPVNVIAMSDKIKQVNVKVSSNEFLQAKGSTQQSVNFSGKGDQTVYFDYEVANKLGVGKFKVEVTSGKEKSFEEIEILVRPANPPMTKSIVQSVEGNTSWSSVYSAFGIRGTNTAKVEISRIPHLNLEKQLSYLIRYPHGCIEQTTSAVFPQLFLSNFVKMTAEEKTKVNDNINAALIKYKSFQTTDGGFTYWPGNNFSYVSEWGTNYAGHFMLEAKNKGYELPAGMLNAWVKFQKKRAKEWTRKYNWGRYGGDLDQAYRLYTLALAGKAEVGAMNRLKNDAELSAAAAWRLAAAYAIIGQAKAATSLSQQSYAIPEYRSMGYNYGSGIRDRAMILETMVYLKDKTRAAELAKEIAKDLSTGWHSTQTRAYALLAIGKLIGEDDAGAAITCSLKVNGTTVDVSTDAAIYQYQVDTEKFRSGQIEVINKGSNLLFVNVEQSGIPAESQVTTASKDLKMEVVYKDLDGKLISVDKLKQGQDFKAIVTLSHPGIRGDYQEMALTQIFPSGWQIINSRLADDYKQNAKVEYQDIRDDRVYSYFDLGKNDRIEIEVLLNATFLGKYYQPAIFCAPMYDESIFATEAGKWVEVVKE</sequence>
<dbReference type="SMART" id="SM01419">
    <property type="entry name" value="Thiol-ester_cl"/>
    <property type="match status" value="1"/>
</dbReference>
<evidence type="ECO:0000259" key="4">
    <source>
        <dbReference type="SMART" id="SM01360"/>
    </source>
</evidence>
<dbReference type="SMART" id="SM01360">
    <property type="entry name" value="A2M"/>
    <property type="match status" value="1"/>
</dbReference>
<evidence type="ECO:0000313" key="5">
    <source>
        <dbReference type="EMBL" id="SFT52997.1"/>
    </source>
</evidence>
<evidence type="ECO:0000259" key="3">
    <source>
        <dbReference type="SMART" id="SM01359"/>
    </source>
</evidence>
<dbReference type="GO" id="GO:0005615">
    <property type="term" value="C:extracellular space"/>
    <property type="evidence" value="ECO:0007669"/>
    <property type="project" value="InterPro"/>
</dbReference>
<dbReference type="RefSeq" id="WP_090247318.1">
    <property type="nucleotide sequence ID" value="NZ_FPAS01000001.1"/>
</dbReference>
<dbReference type="Pfam" id="PF01835">
    <property type="entry name" value="MG2"/>
    <property type="match status" value="1"/>
</dbReference>
<reference evidence="5 6" key="1">
    <citation type="submission" date="2016-10" db="EMBL/GenBank/DDBJ databases">
        <authorList>
            <person name="de Groot N.N."/>
        </authorList>
    </citation>
    <scope>NUCLEOTIDE SEQUENCE [LARGE SCALE GENOMIC DNA]</scope>
    <source>
        <strain evidence="5 6">CGMCC 1.7005</strain>
    </source>
</reference>
<dbReference type="Pfam" id="PF07678">
    <property type="entry name" value="TED_complement"/>
    <property type="match status" value="1"/>
</dbReference>
<dbReference type="InterPro" id="IPR011625">
    <property type="entry name" value="A2M_N_BRD"/>
</dbReference>
<dbReference type="Pfam" id="PF00207">
    <property type="entry name" value="A2M"/>
    <property type="match status" value="1"/>
</dbReference>
<dbReference type="InterPro" id="IPR051802">
    <property type="entry name" value="YfhM-like"/>
</dbReference>
<accession>A0A1I6YR85</accession>
<dbReference type="OrthoDB" id="9767116at2"/>
<dbReference type="Pfam" id="PF11974">
    <property type="entry name" value="bMG3"/>
    <property type="match status" value="1"/>
</dbReference>
<gene>
    <name evidence="5" type="ORF">SAMN05216474_1111</name>
</gene>
<dbReference type="SUPFAM" id="SSF48239">
    <property type="entry name" value="Terpenoid cyclases/Protein prenyltransferases"/>
    <property type="match status" value="1"/>
</dbReference>
<dbReference type="Pfam" id="PF17962">
    <property type="entry name" value="bMG6"/>
    <property type="match status" value="1"/>
</dbReference>
<dbReference type="Gene3D" id="1.50.10.20">
    <property type="match status" value="1"/>
</dbReference>
<dbReference type="InterPro" id="IPR047565">
    <property type="entry name" value="Alpha-macroglob_thiol-ester_cl"/>
</dbReference>
<dbReference type="InterPro" id="IPR041462">
    <property type="entry name" value="Bact_A2M_MG6"/>
</dbReference>
<dbReference type="Proteomes" id="UP000236454">
    <property type="component" value="Unassembled WGS sequence"/>
</dbReference>
<dbReference type="Pfam" id="PF17973">
    <property type="entry name" value="bMG10"/>
    <property type="match status" value="1"/>
</dbReference>
<evidence type="ECO:0000313" key="6">
    <source>
        <dbReference type="Proteomes" id="UP000236454"/>
    </source>
</evidence>
<protein>
    <recommendedName>
        <fullName evidence="7">Alpha-2-macroglobulin family N-terminal region</fullName>
    </recommendedName>
</protein>
<keyword evidence="6" id="KW-1185">Reference proteome</keyword>
<evidence type="ECO:0008006" key="7">
    <source>
        <dbReference type="Google" id="ProtNLM"/>
    </source>
</evidence>
<dbReference type="SMART" id="SM01359">
    <property type="entry name" value="A2M_N_2"/>
    <property type="match status" value="1"/>
</dbReference>
<dbReference type="Gene3D" id="2.60.40.1930">
    <property type="match status" value="1"/>
</dbReference>
<comment type="similarity">
    <text evidence="1">Belongs to the protease inhibitor I39 (alpha-2-macroglobulin) family. Bacterial alpha-2-macroglobulin subfamily.</text>
</comment>